<dbReference type="EMBL" id="CM043026">
    <property type="protein sequence ID" value="KAI4589821.1"/>
    <property type="molecule type" value="Genomic_DNA"/>
</dbReference>
<gene>
    <name evidence="1" type="ORF">MJG53_000870</name>
</gene>
<dbReference type="Proteomes" id="UP001057279">
    <property type="component" value="Linkage Group LG01"/>
</dbReference>
<protein>
    <submittedName>
        <fullName evidence="1">Uncharacterized protein</fullName>
    </submittedName>
</protein>
<sequence length="284" mass="31786">MPILDEGYDESAFPFTVRDQVKQVVEAFLRTQYTMANMRSMSEEKAKPETKKQVPPSLSEHQGTDYEMEMNKPENGLKSQQTKRGEILEGREKSPPADELNFVRAKICDLCSSSFYNSYLRTNNKKIKPIPLIGDGNVSYLDPTDSTVEDNKNTLHQYDTYQFAFDPDMSSHLLYPPTRFLPQKIFSTEALQLGLSFLLSKPALSQRTILQMVPDAIAFFHISPETIPDPATSIPMASSGPKEKVGRPPCKAASVFVQHMLDILALKGKPEEMAASFEQPSALG</sequence>
<name>A0ACB9VK25_9CETA</name>
<comment type="caution">
    <text evidence="1">The sequence shown here is derived from an EMBL/GenBank/DDBJ whole genome shotgun (WGS) entry which is preliminary data.</text>
</comment>
<accession>A0ACB9VK25</accession>
<reference evidence="1" key="1">
    <citation type="submission" date="2022-03" db="EMBL/GenBank/DDBJ databases">
        <title>Genomic analyses of argali, domestic sheep and their hybrids provide insights into chromosomal evolution, heterosis and genetic basis of agronomic traits.</title>
        <authorList>
            <person name="Li M."/>
        </authorList>
    </citation>
    <scope>NUCLEOTIDE SEQUENCE</scope>
    <source>
        <strain evidence="1">F1 hybrid</strain>
    </source>
</reference>
<evidence type="ECO:0000313" key="2">
    <source>
        <dbReference type="Proteomes" id="UP001057279"/>
    </source>
</evidence>
<proteinExistence type="predicted"/>
<organism evidence="1 2">
    <name type="scientific">Ovis ammon polii x Ovis aries</name>
    <dbReference type="NCBI Taxonomy" id="2918886"/>
    <lineage>
        <taxon>Eukaryota</taxon>
        <taxon>Metazoa</taxon>
        <taxon>Chordata</taxon>
        <taxon>Craniata</taxon>
        <taxon>Vertebrata</taxon>
        <taxon>Euteleostomi</taxon>
        <taxon>Mammalia</taxon>
        <taxon>Eutheria</taxon>
        <taxon>Laurasiatheria</taxon>
        <taxon>Artiodactyla</taxon>
        <taxon>Ruminantia</taxon>
        <taxon>Pecora</taxon>
        <taxon>Bovidae</taxon>
        <taxon>Caprinae</taxon>
        <taxon>Ovis</taxon>
    </lineage>
</organism>
<keyword evidence="2" id="KW-1185">Reference proteome</keyword>
<evidence type="ECO:0000313" key="1">
    <source>
        <dbReference type="EMBL" id="KAI4589821.1"/>
    </source>
</evidence>